<organism evidence="1">
    <name type="scientific">marine metagenome</name>
    <dbReference type="NCBI Taxonomy" id="408172"/>
    <lineage>
        <taxon>unclassified sequences</taxon>
        <taxon>metagenomes</taxon>
        <taxon>ecological metagenomes</taxon>
    </lineage>
</organism>
<gene>
    <name evidence="1" type="ORF">METZ01_LOCUS467216</name>
</gene>
<sequence length="248" mass="26231">SVVIKTFIPDASRAWKTSAPDLIKSLSEGMARGTITANLPNPAGSVSTGPDREKLMRFVSGGTITATMDRMKTATLNVADFGFYPGIDPIDLNITKSDATMMLGGHPTEPPQIHPDKTRILEYAANGLAYGALAAAKFNGNILSIDIPALAEKIGAGAAKAAVEFMADMPLGQEANSNHHLFTYEIVKSIASGASLGSIMVSSSHKPWKIEKLPEHVAERVAYGVASASTEGNLIKQWPNDKKADVAL</sequence>
<evidence type="ECO:0000313" key="1">
    <source>
        <dbReference type="EMBL" id="SVE14362.1"/>
    </source>
</evidence>
<name>A0A383B321_9ZZZZ</name>
<feature type="non-terminal residue" evidence="1">
    <location>
        <position position="1"/>
    </location>
</feature>
<feature type="non-terminal residue" evidence="1">
    <location>
        <position position="248"/>
    </location>
</feature>
<dbReference type="AlphaFoldDB" id="A0A383B321"/>
<proteinExistence type="predicted"/>
<accession>A0A383B321</accession>
<reference evidence="1" key="1">
    <citation type="submission" date="2018-05" db="EMBL/GenBank/DDBJ databases">
        <authorList>
            <person name="Lanie J.A."/>
            <person name="Ng W.-L."/>
            <person name="Kazmierczak K.M."/>
            <person name="Andrzejewski T.M."/>
            <person name="Davidsen T.M."/>
            <person name="Wayne K.J."/>
            <person name="Tettelin H."/>
            <person name="Glass J.I."/>
            <person name="Rusch D."/>
            <person name="Podicherti R."/>
            <person name="Tsui H.-C.T."/>
            <person name="Winkler M.E."/>
        </authorList>
    </citation>
    <scope>NUCLEOTIDE SEQUENCE</scope>
</reference>
<protein>
    <submittedName>
        <fullName evidence="1">Uncharacterized protein</fullName>
    </submittedName>
</protein>
<dbReference type="EMBL" id="UINC01197070">
    <property type="protein sequence ID" value="SVE14362.1"/>
    <property type="molecule type" value="Genomic_DNA"/>
</dbReference>